<sequence>MQPARRQRWPTRGGRSGRGRSRRRGRRGP</sequence>
<dbReference type="AlphaFoldDB" id="A0A0A9GCF7"/>
<proteinExistence type="predicted"/>
<reference evidence="2" key="1">
    <citation type="submission" date="2014-09" db="EMBL/GenBank/DDBJ databases">
        <authorList>
            <person name="Magalhaes I.L.F."/>
            <person name="Oliveira U."/>
            <person name="Santos F.R."/>
            <person name="Vidigal T.H.D.A."/>
            <person name="Brescovit A.D."/>
            <person name="Santos A.J."/>
        </authorList>
    </citation>
    <scope>NUCLEOTIDE SEQUENCE</scope>
    <source>
        <tissue evidence="2">Shoot tissue taken approximately 20 cm above the soil surface</tissue>
    </source>
</reference>
<reference evidence="2" key="2">
    <citation type="journal article" date="2015" name="Data Brief">
        <title>Shoot transcriptome of the giant reed, Arundo donax.</title>
        <authorList>
            <person name="Barrero R.A."/>
            <person name="Guerrero F.D."/>
            <person name="Moolhuijzen P."/>
            <person name="Goolsby J.A."/>
            <person name="Tidwell J."/>
            <person name="Bellgard S.E."/>
            <person name="Bellgard M.I."/>
        </authorList>
    </citation>
    <scope>NUCLEOTIDE SEQUENCE</scope>
    <source>
        <tissue evidence="2">Shoot tissue taken approximately 20 cm above the soil surface</tissue>
    </source>
</reference>
<evidence type="ECO:0000313" key="2">
    <source>
        <dbReference type="EMBL" id="JAE20236.1"/>
    </source>
</evidence>
<feature type="region of interest" description="Disordered" evidence="1">
    <location>
        <begin position="1"/>
        <end position="29"/>
    </location>
</feature>
<evidence type="ECO:0000256" key="1">
    <source>
        <dbReference type="SAM" id="MobiDB-lite"/>
    </source>
</evidence>
<dbReference type="EMBL" id="GBRH01177660">
    <property type="protein sequence ID" value="JAE20236.1"/>
    <property type="molecule type" value="Transcribed_RNA"/>
</dbReference>
<name>A0A0A9GCF7_ARUDO</name>
<protein>
    <submittedName>
        <fullName evidence="2">Uncharacterized protein</fullName>
    </submittedName>
</protein>
<organism evidence="2">
    <name type="scientific">Arundo donax</name>
    <name type="common">Giant reed</name>
    <name type="synonym">Donax arundinaceus</name>
    <dbReference type="NCBI Taxonomy" id="35708"/>
    <lineage>
        <taxon>Eukaryota</taxon>
        <taxon>Viridiplantae</taxon>
        <taxon>Streptophyta</taxon>
        <taxon>Embryophyta</taxon>
        <taxon>Tracheophyta</taxon>
        <taxon>Spermatophyta</taxon>
        <taxon>Magnoliopsida</taxon>
        <taxon>Liliopsida</taxon>
        <taxon>Poales</taxon>
        <taxon>Poaceae</taxon>
        <taxon>PACMAD clade</taxon>
        <taxon>Arundinoideae</taxon>
        <taxon>Arundineae</taxon>
        <taxon>Arundo</taxon>
    </lineage>
</organism>
<accession>A0A0A9GCF7</accession>